<dbReference type="AlphaFoldDB" id="A0A0A1W8Y1"/>
<sequence>MTYITFIDGAPLRCPDLEAYWQNPRPFEAEVADRRASIHAHIDAGMAALNAKQAARWSQEGEL</sequence>
<protein>
    <submittedName>
        <fullName evidence="1">Uncharacterized protein</fullName>
    </submittedName>
</protein>
<evidence type="ECO:0000313" key="2">
    <source>
        <dbReference type="Proteomes" id="UP000032305"/>
    </source>
</evidence>
<dbReference type="EMBL" id="BBPI01000069">
    <property type="protein sequence ID" value="GAM01895.1"/>
    <property type="molecule type" value="Genomic_DNA"/>
</dbReference>
<dbReference type="RefSeq" id="WP_042489292.1">
    <property type="nucleotide sequence ID" value="NZ_BBPI01000069.1"/>
</dbReference>
<dbReference type="Proteomes" id="UP000032305">
    <property type="component" value="Unassembled WGS sequence"/>
</dbReference>
<proteinExistence type="predicted"/>
<name>A0A0A1W8Y1_9SPHN</name>
<keyword evidence="2" id="KW-1185">Reference proteome</keyword>
<reference evidence="1 2" key="1">
    <citation type="submission" date="2014-11" db="EMBL/GenBank/DDBJ databases">
        <title>Whole genome shotgun sequence of Sphingomonas parapaucimobilis NBRC 15100.</title>
        <authorList>
            <person name="Katano-Makiyama Y."/>
            <person name="Hosoyama A."/>
            <person name="Hashimoto M."/>
            <person name="Hosoyama Y."/>
            <person name="Noguchi M."/>
            <person name="Numata M."/>
            <person name="Tsuchikane K."/>
            <person name="Hirakata S."/>
            <person name="Uohara A."/>
            <person name="Shimodaira J."/>
            <person name="Ohji S."/>
            <person name="Ichikawa N."/>
            <person name="Kimura A."/>
            <person name="Yamazoe A."/>
            <person name="Fujita N."/>
        </authorList>
    </citation>
    <scope>NUCLEOTIDE SEQUENCE [LARGE SCALE GENOMIC DNA]</scope>
    <source>
        <strain evidence="1 2">NBRC 15100</strain>
    </source>
</reference>
<gene>
    <name evidence="1" type="ORF">SP5_069_01390</name>
</gene>
<comment type="caution">
    <text evidence="1">The sequence shown here is derived from an EMBL/GenBank/DDBJ whole genome shotgun (WGS) entry which is preliminary data.</text>
</comment>
<evidence type="ECO:0000313" key="1">
    <source>
        <dbReference type="EMBL" id="GAM01895.1"/>
    </source>
</evidence>
<dbReference type="OrthoDB" id="9884744at2"/>
<organism evidence="1 2">
    <name type="scientific">Sphingomonas parapaucimobilis NBRC 15100</name>
    <dbReference type="NCBI Taxonomy" id="1219049"/>
    <lineage>
        <taxon>Bacteria</taxon>
        <taxon>Pseudomonadati</taxon>
        <taxon>Pseudomonadota</taxon>
        <taxon>Alphaproteobacteria</taxon>
        <taxon>Sphingomonadales</taxon>
        <taxon>Sphingomonadaceae</taxon>
        <taxon>Sphingomonas</taxon>
    </lineage>
</organism>
<accession>A0A0A1W8Y1</accession>